<keyword evidence="6" id="KW-0269">Exonuclease</keyword>
<evidence type="ECO:0000256" key="1">
    <source>
        <dbReference type="ARBA" id="ARBA00022722"/>
    </source>
</evidence>
<dbReference type="PROSITE" id="PS51198">
    <property type="entry name" value="UVRD_HELICASE_ATP_BIND"/>
    <property type="match status" value="1"/>
</dbReference>
<keyword evidence="10" id="KW-0413">Isomerase</keyword>
<dbReference type="SUPFAM" id="SSF52540">
    <property type="entry name" value="P-loop containing nucleoside triphosphate hydrolases"/>
    <property type="match status" value="1"/>
</dbReference>
<comment type="caution">
    <text evidence="17">The sequence shown here is derived from an EMBL/GenBank/DDBJ whole genome shotgun (WGS) entry which is preliminary data.</text>
</comment>
<keyword evidence="4 14" id="KW-0378">Hydrolase</keyword>
<dbReference type="Pfam" id="PF12705">
    <property type="entry name" value="PDDEXK_1"/>
    <property type="match status" value="1"/>
</dbReference>
<organism evidence="17 18">
    <name type="scientific">Xylanibacter brevis</name>
    <dbReference type="NCBI Taxonomy" id="83231"/>
    <lineage>
        <taxon>Bacteria</taxon>
        <taxon>Pseudomonadati</taxon>
        <taxon>Bacteroidota</taxon>
        <taxon>Bacteroidia</taxon>
        <taxon>Bacteroidales</taxon>
        <taxon>Prevotellaceae</taxon>
        <taxon>Xylanibacter</taxon>
    </lineage>
</organism>
<evidence type="ECO:0000256" key="5">
    <source>
        <dbReference type="ARBA" id="ARBA00022806"/>
    </source>
</evidence>
<keyword evidence="3" id="KW-0227">DNA damage</keyword>
<keyword evidence="1" id="KW-0540">Nuclease</keyword>
<comment type="catalytic activity">
    <reaction evidence="11">
        <text>Couples ATP hydrolysis with the unwinding of duplex DNA by translocating in the 3'-5' direction.</text>
        <dbReference type="EC" id="5.6.2.4"/>
    </reaction>
</comment>
<keyword evidence="9" id="KW-0234">DNA repair</keyword>
<reference evidence="17 18" key="1">
    <citation type="submission" date="2020-12" db="EMBL/GenBank/DDBJ databases">
        <title>Whole genome sequences of gut porcine anaerobes.</title>
        <authorList>
            <person name="Kubasova T."/>
            <person name="Jahodarova E."/>
            <person name="Rychlik I."/>
        </authorList>
    </citation>
    <scope>NUCLEOTIDE SEQUENCE [LARGE SCALE GENOMIC DNA]</scope>
    <source>
        <strain evidence="17 18">An925</strain>
    </source>
</reference>
<dbReference type="InterPro" id="IPR038726">
    <property type="entry name" value="PDDEXK_AddAB-type"/>
</dbReference>
<evidence type="ECO:0000256" key="2">
    <source>
        <dbReference type="ARBA" id="ARBA00022741"/>
    </source>
</evidence>
<dbReference type="InterPro" id="IPR011604">
    <property type="entry name" value="PDDEXK-like_dom_sf"/>
</dbReference>
<dbReference type="InterPro" id="IPR014016">
    <property type="entry name" value="UvrD-like_ATP-bd"/>
</dbReference>
<gene>
    <name evidence="17" type="ORF">I6E12_06050</name>
</gene>
<comment type="catalytic activity">
    <reaction evidence="13">
        <text>ATP + H2O = ADP + phosphate + H(+)</text>
        <dbReference type="Rhea" id="RHEA:13065"/>
        <dbReference type="ChEBI" id="CHEBI:15377"/>
        <dbReference type="ChEBI" id="CHEBI:15378"/>
        <dbReference type="ChEBI" id="CHEBI:30616"/>
        <dbReference type="ChEBI" id="CHEBI:43474"/>
        <dbReference type="ChEBI" id="CHEBI:456216"/>
        <dbReference type="EC" id="5.6.2.4"/>
    </reaction>
</comment>
<evidence type="ECO:0000256" key="12">
    <source>
        <dbReference type="ARBA" id="ARBA00034808"/>
    </source>
</evidence>
<evidence type="ECO:0000256" key="13">
    <source>
        <dbReference type="ARBA" id="ARBA00048988"/>
    </source>
</evidence>
<dbReference type="InterPro" id="IPR000212">
    <property type="entry name" value="DNA_helicase_UvrD/REP"/>
</dbReference>
<evidence type="ECO:0000256" key="3">
    <source>
        <dbReference type="ARBA" id="ARBA00022763"/>
    </source>
</evidence>
<dbReference type="Pfam" id="PF13361">
    <property type="entry name" value="UvrD_C"/>
    <property type="match status" value="2"/>
</dbReference>
<feature type="domain" description="UvrD-like helicase C-terminal" evidence="16">
    <location>
        <begin position="506"/>
        <end position="753"/>
    </location>
</feature>
<sequence length="1084" mass="124762">MVTNPTSPIRPLTVYKASAGSGKTFTLATEYIKLLVANPQNYHQILAVTFTNKATEEMKQRILSQLYGIWNELPDSQSYAAKVEAETGLDAAVVRQRAGIALHLLIHNYHQFRVQTIDAFFQSVLRNLARELNLTANLQVGINGVQVESLAVDMMLENLKSSDPMLQWLLGYIMENIKDDKGWTNSDTRNNTLLHDIKYFGCTIFHDDYKKHREILEEVMQRDGFIEAYVKQLHDVAQDAEKCFRQTSESFFETLEDNNLTMADLPYGKSGVAGLFVSIGNGKYEEDIIGKRALACLESADNWASKKHPRRQEIIALAESKLIPLLRFVIENRESKWKIINSSRLTLSHLNNLRLLHSIEQTVKQINEESNTFLLSDTQHLLHELIGESDTPFVFEKIGAQLRHVMIDEFQDTSTIQWENFKILLQECMSHGESRDLIVGDVKQSIYRWRSGDWRLLNDIERQFPSNMMQVESLQTNYRSQRNIIDFNNTFFTTLAKQEYADLTEEDINGAASLEHAYHDVCQQVPDAKPDQGYVEIQLLPTEDYSQHTLELLTSRISQLLDEGVRQSDIAILTRTNTVIGGIANYITGELPDVNVVSDEAFRLDYAAPVNLIVDALWLLAHPNDKLVKAQLVKNYHQLILDDVSWTQRDCLLATKDLDEMLPEPFVNGMKELIQLPLLELAERIYDIFSLHRVTSQSAYVCKFFDILSDFAMDNSTGIEAFIDYWNQDAHKKTIQSDQVEGIRILTIHKSKGLEYDHVIIPYCSWKMEMDDTLWCHPQVEPFNQLPVALIDYSKRMRESIYASDYEEEHLQLTVDNLNILYVAFTRASKSLFVIGKRQSAKTRSSQIMKVLPQIADHLAGSTIEGIEDEETNVVFTYGTPATHTQKTQKRSNNVFLQIPTPLEVSMKTFRQNTQFRQSNKSMEFVADENDEETLTAQSYIKMGNVLHHVFSTIRTVDDIESALLELEQEGIIYDQEITTARLKDMLRKRLQDSRVKAWFSPSWTLYNECTILSTDDNGYVVERRPDRVMSDGERFVVVDFKFGRPKPEHQTQVKEYMDLIRKMGHSQVEGFLWYVYTNKIETV</sequence>
<dbReference type="PROSITE" id="PS51217">
    <property type="entry name" value="UVRD_HELICASE_CTER"/>
    <property type="match status" value="1"/>
</dbReference>
<evidence type="ECO:0000259" key="16">
    <source>
        <dbReference type="PROSITE" id="PS51217"/>
    </source>
</evidence>
<protein>
    <recommendedName>
        <fullName evidence="12">DNA 3'-5' helicase</fullName>
        <ecNumber evidence="12">5.6.2.4</ecNumber>
    </recommendedName>
</protein>
<keyword evidence="8" id="KW-0238">DNA-binding</keyword>
<evidence type="ECO:0000256" key="9">
    <source>
        <dbReference type="ARBA" id="ARBA00023204"/>
    </source>
</evidence>
<dbReference type="Gene3D" id="3.90.320.10">
    <property type="match status" value="1"/>
</dbReference>
<evidence type="ECO:0000259" key="15">
    <source>
        <dbReference type="PROSITE" id="PS51198"/>
    </source>
</evidence>
<keyword evidence="2 14" id="KW-0547">Nucleotide-binding</keyword>
<evidence type="ECO:0000313" key="17">
    <source>
        <dbReference type="EMBL" id="MCF2563671.1"/>
    </source>
</evidence>
<dbReference type="EMBL" id="JADYTN010000010">
    <property type="protein sequence ID" value="MCF2563671.1"/>
    <property type="molecule type" value="Genomic_DNA"/>
</dbReference>
<dbReference type="PANTHER" id="PTHR11070:SF67">
    <property type="entry name" value="DNA 3'-5' HELICASE"/>
    <property type="match status" value="1"/>
</dbReference>
<dbReference type="Proteomes" id="UP001200470">
    <property type="component" value="Unassembled WGS sequence"/>
</dbReference>
<dbReference type="Gene3D" id="3.40.50.300">
    <property type="entry name" value="P-loop containing nucleotide triphosphate hydrolases"/>
    <property type="match status" value="4"/>
</dbReference>
<evidence type="ECO:0000256" key="4">
    <source>
        <dbReference type="ARBA" id="ARBA00022801"/>
    </source>
</evidence>
<keyword evidence="5 14" id="KW-0347">Helicase</keyword>
<dbReference type="RefSeq" id="WP_301637987.1">
    <property type="nucleotide sequence ID" value="NZ_JADYTN010000010.1"/>
</dbReference>
<keyword evidence="7 14" id="KW-0067">ATP-binding</keyword>
<dbReference type="Pfam" id="PF00580">
    <property type="entry name" value="UvrD-helicase"/>
    <property type="match status" value="1"/>
</dbReference>
<evidence type="ECO:0000256" key="11">
    <source>
        <dbReference type="ARBA" id="ARBA00034617"/>
    </source>
</evidence>
<name>A0ABS9CF97_9BACT</name>
<dbReference type="PANTHER" id="PTHR11070">
    <property type="entry name" value="UVRD / RECB / PCRA DNA HELICASE FAMILY MEMBER"/>
    <property type="match status" value="1"/>
</dbReference>
<accession>A0ABS9CF97</accession>
<dbReference type="EC" id="5.6.2.4" evidence="12"/>
<proteinExistence type="predicted"/>
<evidence type="ECO:0000256" key="14">
    <source>
        <dbReference type="PROSITE-ProRule" id="PRU00560"/>
    </source>
</evidence>
<evidence type="ECO:0000256" key="10">
    <source>
        <dbReference type="ARBA" id="ARBA00023235"/>
    </source>
</evidence>
<dbReference type="InterPro" id="IPR027417">
    <property type="entry name" value="P-loop_NTPase"/>
</dbReference>
<evidence type="ECO:0000256" key="7">
    <source>
        <dbReference type="ARBA" id="ARBA00022840"/>
    </source>
</evidence>
<feature type="domain" description="UvrD-like helicase ATP-binding" evidence="15">
    <location>
        <begin position="1"/>
        <end position="481"/>
    </location>
</feature>
<evidence type="ECO:0000256" key="6">
    <source>
        <dbReference type="ARBA" id="ARBA00022839"/>
    </source>
</evidence>
<evidence type="ECO:0000313" key="18">
    <source>
        <dbReference type="Proteomes" id="UP001200470"/>
    </source>
</evidence>
<evidence type="ECO:0000256" key="8">
    <source>
        <dbReference type="ARBA" id="ARBA00023125"/>
    </source>
</evidence>
<dbReference type="InterPro" id="IPR014017">
    <property type="entry name" value="DNA_helicase_UvrD-like_C"/>
</dbReference>
<keyword evidence="18" id="KW-1185">Reference proteome</keyword>
<feature type="binding site" evidence="14">
    <location>
        <begin position="17"/>
        <end position="24"/>
    </location>
    <ligand>
        <name>ATP</name>
        <dbReference type="ChEBI" id="CHEBI:30616"/>
    </ligand>
</feature>